<keyword evidence="6" id="KW-0597">Phosphoprotein</keyword>
<dbReference type="SMART" id="SM00342">
    <property type="entry name" value="HTH_ARAC"/>
    <property type="match status" value="1"/>
</dbReference>
<evidence type="ECO:0000259" key="8">
    <source>
        <dbReference type="PROSITE" id="PS50110"/>
    </source>
</evidence>
<dbReference type="SUPFAM" id="SSF46689">
    <property type="entry name" value="Homeodomain-like"/>
    <property type="match status" value="2"/>
</dbReference>
<dbReference type="RefSeq" id="WP_031577649.1">
    <property type="nucleotide sequence ID" value="NZ_FNDZ01000002.1"/>
</dbReference>
<gene>
    <name evidence="9" type="ORF">SAMN05421804_102106</name>
</gene>
<dbReference type="InterPro" id="IPR020449">
    <property type="entry name" value="Tscrpt_reg_AraC-type_HTH"/>
</dbReference>
<protein>
    <recommendedName>
        <fullName evidence="1">Stage 0 sporulation protein A homolog</fullName>
    </recommendedName>
</protein>
<dbReference type="PROSITE" id="PS01124">
    <property type="entry name" value="HTH_ARAC_FAMILY_2"/>
    <property type="match status" value="1"/>
</dbReference>
<organism evidence="9 10">
    <name type="scientific">Proteiniclasticum ruminis</name>
    <dbReference type="NCBI Taxonomy" id="398199"/>
    <lineage>
        <taxon>Bacteria</taxon>
        <taxon>Bacillati</taxon>
        <taxon>Bacillota</taxon>
        <taxon>Clostridia</taxon>
        <taxon>Eubacteriales</taxon>
        <taxon>Clostridiaceae</taxon>
        <taxon>Proteiniclasticum</taxon>
    </lineage>
</organism>
<dbReference type="InterPro" id="IPR011006">
    <property type="entry name" value="CheY-like_superfamily"/>
</dbReference>
<dbReference type="GO" id="GO:0000160">
    <property type="term" value="P:phosphorelay signal transduction system"/>
    <property type="evidence" value="ECO:0007669"/>
    <property type="project" value="InterPro"/>
</dbReference>
<dbReference type="GO" id="GO:0043565">
    <property type="term" value="F:sequence-specific DNA binding"/>
    <property type="evidence" value="ECO:0007669"/>
    <property type="project" value="InterPro"/>
</dbReference>
<dbReference type="PANTHER" id="PTHR43280:SF2">
    <property type="entry name" value="HTH-TYPE TRANSCRIPTIONAL REGULATOR EXSA"/>
    <property type="match status" value="1"/>
</dbReference>
<dbReference type="Pfam" id="PF12833">
    <property type="entry name" value="HTH_18"/>
    <property type="match status" value="1"/>
</dbReference>
<evidence type="ECO:0000256" key="2">
    <source>
        <dbReference type="ARBA" id="ARBA00023015"/>
    </source>
</evidence>
<evidence type="ECO:0000256" key="6">
    <source>
        <dbReference type="PROSITE-ProRule" id="PRU00169"/>
    </source>
</evidence>
<keyword evidence="2" id="KW-0805">Transcription regulation</keyword>
<evidence type="ECO:0000259" key="7">
    <source>
        <dbReference type="PROSITE" id="PS01124"/>
    </source>
</evidence>
<evidence type="ECO:0000313" key="9">
    <source>
        <dbReference type="EMBL" id="SDI34469.1"/>
    </source>
</evidence>
<evidence type="ECO:0000256" key="4">
    <source>
        <dbReference type="ARBA" id="ARBA00023163"/>
    </source>
</evidence>
<dbReference type="Pfam" id="PF00072">
    <property type="entry name" value="Response_reg"/>
    <property type="match status" value="1"/>
</dbReference>
<reference evidence="9 10" key="1">
    <citation type="submission" date="2016-10" db="EMBL/GenBank/DDBJ databases">
        <authorList>
            <person name="de Groot N.N."/>
        </authorList>
    </citation>
    <scope>NUCLEOTIDE SEQUENCE [LARGE SCALE GENOMIC DNA]</scope>
    <source>
        <strain evidence="9 10">CGMCC 1.5058</strain>
    </source>
</reference>
<feature type="modified residue" description="4-aspartylphosphate" evidence="6">
    <location>
        <position position="56"/>
    </location>
</feature>
<evidence type="ECO:0000313" key="10">
    <source>
        <dbReference type="Proteomes" id="UP000183255"/>
    </source>
</evidence>
<dbReference type="PANTHER" id="PTHR43280">
    <property type="entry name" value="ARAC-FAMILY TRANSCRIPTIONAL REGULATOR"/>
    <property type="match status" value="1"/>
</dbReference>
<evidence type="ECO:0000256" key="5">
    <source>
        <dbReference type="ARBA" id="ARBA00024867"/>
    </source>
</evidence>
<dbReference type="PROSITE" id="PS00041">
    <property type="entry name" value="HTH_ARAC_FAMILY_1"/>
    <property type="match status" value="1"/>
</dbReference>
<dbReference type="InterPro" id="IPR001789">
    <property type="entry name" value="Sig_transdc_resp-reg_receiver"/>
</dbReference>
<dbReference type="CDD" id="cd17536">
    <property type="entry name" value="REC_YesN-like"/>
    <property type="match status" value="1"/>
</dbReference>
<accession>A0A1G8JTB0</accession>
<evidence type="ECO:0000256" key="1">
    <source>
        <dbReference type="ARBA" id="ARBA00018672"/>
    </source>
</evidence>
<keyword evidence="4" id="KW-0804">Transcription</keyword>
<name>A0A1G8JTB0_9CLOT</name>
<feature type="domain" description="Response regulatory" evidence="8">
    <location>
        <begin position="3"/>
        <end position="121"/>
    </location>
</feature>
<dbReference type="InterPro" id="IPR018060">
    <property type="entry name" value="HTH_AraC"/>
</dbReference>
<keyword evidence="3 9" id="KW-0238">DNA-binding</keyword>
<dbReference type="PRINTS" id="PR00032">
    <property type="entry name" value="HTHARAC"/>
</dbReference>
<dbReference type="SUPFAM" id="SSF52172">
    <property type="entry name" value="CheY-like"/>
    <property type="match status" value="1"/>
</dbReference>
<dbReference type="Gene3D" id="1.10.10.60">
    <property type="entry name" value="Homeodomain-like"/>
    <property type="match status" value="2"/>
</dbReference>
<dbReference type="PROSITE" id="PS50110">
    <property type="entry name" value="RESPONSE_REGULATORY"/>
    <property type="match status" value="1"/>
</dbReference>
<dbReference type="EMBL" id="FNDZ01000002">
    <property type="protein sequence ID" value="SDI34469.1"/>
    <property type="molecule type" value="Genomic_DNA"/>
</dbReference>
<dbReference type="SMART" id="SM00448">
    <property type="entry name" value="REC"/>
    <property type="match status" value="1"/>
</dbReference>
<comment type="function">
    <text evidence="5">May play the central regulatory role in sporulation. It may be an element of the effector pathway responsible for the activation of sporulation genes in response to nutritional stress. Spo0A may act in concert with spo0H (a sigma factor) to control the expression of some genes that are critical to the sporulation process.</text>
</comment>
<dbReference type="Gene3D" id="3.40.50.2300">
    <property type="match status" value="1"/>
</dbReference>
<sequence>MMKILLVDDDQLIRNWLKLFLEQLADQYVFDIEEASDGMEAVELLERFDADLLITDIKMPRMDGMELVRYLKEHKPNTRSCVLSSYDEFDYVKVALRAGALDYILKAEMRLEDISSLLSKVEADLKNGTEVEIEKDMLIKIKKHEELFQEMKKQPTSYENSAFLSLFSTNLTTGNLHICSFTTTRFNPDSRFETCAYIKTVLHTMGRHSIVFPVEDQFLLLYCSDTHIPEMQREEFIKTVTILSQNLQKYLNIKIGTIVDTMLKDSDVLYLKVVESIDLLKCKAYYLWENFPINSEGFDSFKRSSAIMQLQKLIDNGSYQEAVTSLESHLKNIHDVHTHPKKVQAFLSTSLSLFITSELVIKSDDAKIVEQLDELLRNVLNAKTAEGAQGSLHQFMQMFFSLCQDKQLDLSPPIKNALQYINAHYQTKLTLEDVSSHVYLNSSYLSQLFKKEMGIAFGEYLENMRIRYAKNLIKSTHLSMNEISEKVGFSSQNYFTRVFKKVTGLSPARYKEKH</sequence>
<evidence type="ECO:0000256" key="3">
    <source>
        <dbReference type="ARBA" id="ARBA00023125"/>
    </source>
</evidence>
<feature type="domain" description="HTH araC/xylS-type" evidence="7">
    <location>
        <begin position="415"/>
        <end position="513"/>
    </location>
</feature>
<dbReference type="AlphaFoldDB" id="A0A1G8JTB0"/>
<dbReference type="Proteomes" id="UP000183255">
    <property type="component" value="Unassembled WGS sequence"/>
</dbReference>
<dbReference type="InterPro" id="IPR009057">
    <property type="entry name" value="Homeodomain-like_sf"/>
</dbReference>
<dbReference type="GO" id="GO:0003700">
    <property type="term" value="F:DNA-binding transcription factor activity"/>
    <property type="evidence" value="ECO:0007669"/>
    <property type="project" value="InterPro"/>
</dbReference>
<proteinExistence type="predicted"/>
<dbReference type="InterPro" id="IPR018062">
    <property type="entry name" value="HTH_AraC-typ_CS"/>
</dbReference>